<keyword evidence="4" id="KW-1185">Reference proteome</keyword>
<accession>A0A445GGZ5</accession>
<organism evidence="3 4">
    <name type="scientific">Glycine soja</name>
    <name type="common">Wild soybean</name>
    <dbReference type="NCBI Taxonomy" id="3848"/>
    <lineage>
        <taxon>Eukaryota</taxon>
        <taxon>Viridiplantae</taxon>
        <taxon>Streptophyta</taxon>
        <taxon>Embryophyta</taxon>
        <taxon>Tracheophyta</taxon>
        <taxon>Spermatophyta</taxon>
        <taxon>Magnoliopsida</taxon>
        <taxon>eudicotyledons</taxon>
        <taxon>Gunneridae</taxon>
        <taxon>Pentapetalae</taxon>
        <taxon>rosids</taxon>
        <taxon>fabids</taxon>
        <taxon>Fabales</taxon>
        <taxon>Fabaceae</taxon>
        <taxon>Papilionoideae</taxon>
        <taxon>50 kb inversion clade</taxon>
        <taxon>NPAAA clade</taxon>
        <taxon>indigoferoid/millettioid clade</taxon>
        <taxon>Phaseoleae</taxon>
        <taxon>Glycine</taxon>
        <taxon>Glycine subgen. Soja</taxon>
    </lineage>
</organism>
<gene>
    <name evidence="3" type="ORF">D0Y65_043322</name>
</gene>
<name>A0A445GGZ5_GLYSO</name>
<comment type="caution">
    <text evidence="3">The sequence shown here is derived from an EMBL/GenBank/DDBJ whole genome shotgun (WGS) entry which is preliminary data.</text>
</comment>
<evidence type="ECO:0000259" key="2">
    <source>
        <dbReference type="Pfam" id="PF10551"/>
    </source>
</evidence>
<dbReference type="Proteomes" id="UP000289340">
    <property type="component" value="Chromosome 16"/>
</dbReference>
<dbReference type="PANTHER" id="PTHR47718">
    <property type="entry name" value="OS01G0519700 PROTEIN"/>
    <property type="match status" value="1"/>
</dbReference>
<sequence length="359" mass="40623">VGKRVWFLCGLLTWRLLSDACLIPCGLSGSLLYEPCRVAFPPVESNFSKEALVFSCATFSSGRFVLESCVALAGVTVFRAIKVDDDNKLQHLFLYDIESQMKYQVLGDVLVFDATYKNKYLCPLVMLSRVNHHNQTLVINESEEIYVWLMEQFSDAMKGRAACSEITYGDLAMRNATDVSFQITFGLQENNWVAELYKKRNMWSPAHNHGNFFAAISKVFNLFRFHEVEVDYDSKVGSLGLEIDFHAIKRSGAEVITKELFMAFQSNLKTMMLRVDECQEMGMSCVYTVENLSLSFGALVAVLMADSGNTNKHLDPTPDPSIEPDPPLAQLSLNSLARTIWHLRPSEWWVRFPARQCSS</sequence>
<feature type="domain" description="MULE transposase" evidence="2">
    <location>
        <begin position="109"/>
        <end position="181"/>
    </location>
</feature>
<evidence type="ECO:0000313" key="3">
    <source>
        <dbReference type="EMBL" id="RZB60512.1"/>
    </source>
</evidence>
<reference evidence="3 4" key="1">
    <citation type="submission" date="2018-09" db="EMBL/GenBank/DDBJ databases">
        <title>A high-quality reference genome of wild soybean provides a powerful tool to mine soybean genomes.</title>
        <authorList>
            <person name="Xie M."/>
            <person name="Chung C.Y.L."/>
            <person name="Li M.-W."/>
            <person name="Wong F.-L."/>
            <person name="Chan T.-F."/>
            <person name="Lam H.-M."/>
        </authorList>
    </citation>
    <scope>NUCLEOTIDE SEQUENCE [LARGE SCALE GENOMIC DNA]</scope>
    <source>
        <strain evidence="4">cv. W05</strain>
        <tissue evidence="3">Hypocotyl of etiolated seedlings</tissue>
    </source>
</reference>
<proteinExistence type="predicted"/>
<feature type="non-terminal residue" evidence="3">
    <location>
        <position position="1"/>
    </location>
</feature>
<feature type="signal peptide" evidence="1">
    <location>
        <begin position="1"/>
        <end position="20"/>
    </location>
</feature>
<dbReference type="InterPro" id="IPR018289">
    <property type="entry name" value="MULE_transposase_dom"/>
</dbReference>
<protein>
    <submittedName>
        <fullName evidence="3">Protein FAR1-RELATED SEQUENCE 3</fullName>
    </submittedName>
</protein>
<dbReference type="EMBL" id="QZWG01000016">
    <property type="protein sequence ID" value="RZB60512.1"/>
    <property type="molecule type" value="Genomic_DNA"/>
</dbReference>
<dbReference type="Pfam" id="PF10551">
    <property type="entry name" value="MULE"/>
    <property type="match status" value="1"/>
</dbReference>
<evidence type="ECO:0000313" key="4">
    <source>
        <dbReference type="Proteomes" id="UP000289340"/>
    </source>
</evidence>
<feature type="chain" id="PRO_5019585426" evidence="1">
    <location>
        <begin position="21"/>
        <end position="359"/>
    </location>
</feature>
<evidence type="ECO:0000256" key="1">
    <source>
        <dbReference type="SAM" id="SignalP"/>
    </source>
</evidence>
<keyword evidence="1" id="KW-0732">Signal</keyword>
<dbReference type="AlphaFoldDB" id="A0A445GGZ5"/>